<dbReference type="Proteomes" id="UP000636800">
    <property type="component" value="Chromosome 1"/>
</dbReference>
<dbReference type="AlphaFoldDB" id="A0A835S529"/>
<protein>
    <submittedName>
        <fullName evidence="1">Uncharacterized protein</fullName>
    </submittedName>
</protein>
<gene>
    <name evidence="1" type="ORF">HPP92_002298</name>
</gene>
<accession>A0A835S529</accession>
<reference evidence="1 2" key="1">
    <citation type="journal article" date="2020" name="Nat. Food">
        <title>A phased Vanilla planifolia genome enables genetic improvement of flavour and production.</title>
        <authorList>
            <person name="Hasing T."/>
            <person name="Tang H."/>
            <person name="Brym M."/>
            <person name="Khazi F."/>
            <person name="Huang T."/>
            <person name="Chambers A.H."/>
        </authorList>
    </citation>
    <scope>NUCLEOTIDE SEQUENCE [LARGE SCALE GENOMIC DNA]</scope>
    <source>
        <tissue evidence="1">Leaf</tissue>
    </source>
</reference>
<evidence type="ECO:0000313" key="2">
    <source>
        <dbReference type="Proteomes" id="UP000636800"/>
    </source>
</evidence>
<keyword evidence="2" id="KW-1185">Reference proteome</keyword>
<evidence type="ECO:0000313" key="1">
    <source>
        <dbReference type="EMBL" id="KAG0497607.1"/>
    </source>
</evidence>
<organism evidence="1 2">
    <name type="scientific">Vanilla planifolia</name>
    <name type="common">Vanilla</name>
    <dbReference type="NCBI Taxonomy" id="51239"/>
    <lineage>
        <taxon>Eukaryota</taxon>
        <taxon>Viridiplantae</taxon>
        <taxon>Streptophyta</taxon>
        <taxon>Embryophyta</taxon>
        <taxon>Tracheophyta</taxon>
        <taxon>Spermatophyta</taxon>
        <taxon>Magnoliopsida</taxon>
        <taxon>Liliopsida</taxon>
        <taxon>Asparagales</taxon>
        <taxon>Orchidaceae</taxon>
        <taxon>Vanilloideae</taxon>
        <taxon>Vanilleae</taxon>
        <taxon>Vanilla</taxon>
    </lineage>
</organism>
<comment type="caution">
    <text evidence="1">The sequence shown here is derived from an EMBL/GenBank/DDBJ whole genome shotgun (WGS) entry which is preliminary data.</text>
</comment>
<name>A0A835S529_VANPL</name>
<proteinExistence type="predicted"/>
<dbReference type="EMBL" id="JADCNL010000001">
    <property type="protein sequence ID" value="KAG0497607.1"/>
    <property type="molecule type" value="Genomic_DNA"/>
</dbReference>
<sequence length="55" mass="6059">MAEMRTAMLRRRTITHLKLNALRIPATKRLKVSVEAAAAVSVAGIPNRRSSSFPI</sequence>